<dbReference type="Pfam" id="PF01632">
    <property type="entry name" value="Ribosomal_L35p"/>
    <property type="match status" value="1"/>
</dbReference>
<comment type="caution">
    <text evidence="5">The sequence shown here is derived from an EMBL/GenBank/DDBJ whole genome shotgun (WGS) entry which is preliminary data.</text>
</comment>
<sequence length="83" mass="9135">MPKMRTHKGATKRIHVTGSGKIMRRKRVLGARVKATKTSLTKTRRPVELASVHKKVVKQMVPGTKGASKTPKSTKTTSKSVKK</sequence>
<name>A0A2H0BF88_UNCKA</name>
<comment type="similarity">
    <text evidence="1">Belongs to the bacterial ribosomal protein bL35 family.</text>
</comment>
<evidence type="ECO:0000256" key="1">
    <source>
        <dbReference type="ARBA" id="ARBA00006598"/>
    </source>
</evidence>
<evidence type="ECO:0000313" key="6">
    <source>
        <dbReference type="Proteomes" id="UP000228495"/>
    </source>
</evidence>
<protein>
    <submittedName>
        <fullName evidence="5">50S ribosomal protein L35</fullName>
    </submittedName>
</protein>
<gene>
    <name evidence="5" type="ORF">COX05_03830</name>
</gene>
<feature type="region of interest" description="Disordered" evidence="4">
    <location>
        <begin position="59"/>
        <end position="83"/>
    </location>
</feature>
<evidence type="ECO:0000256" key="3">
    <source>
        <dbReference type="ARBA" id="ARBA00023274"/>
    </source>
</evidence>
<evidence type="ECO:0000256" key="2">
    <source>
        <dbReference type="ARBA" id="ARBA00022980"/>
    </source>
</evidence>
<dbReference type="Gene3D" id="4.10.410.60">
    <property type="match status" value="1"/>
</dbReference>
<dbReference type="InterPro" id="IPR021137">
    <property type="entry name" value="Ribosomal_bL35-like"/>
</dbReference>
<dbReference type="InterPro" id="IPR037229">
    <property type="entry name" value="Ribosomal_bL35_sf"/>
</dbReference>
<dbReference type="GO" id="GO:0005840">
    <property type="term" value="C:ribosome"/>
    <property type="evidence" value="ECO:0007669"/>
    <property type="project" value="UniProtKB-KW"/>
</dbReference>
<keyword evidence="2 5" id="KW-0689">Ribosomal protein</keyword>
<feature type="compositionally biased region" description="Low complexity" evidence="4">
    <location>
        <begin position="64"/>
        <end position="83"/>
    </location>
</feature>
<evidence type="ECO:0000313" key="5">
    <source>
        <dbReference type="EMBL" id="PIP56311.1"/>
    </source>
</evidence>
<evidence type="ECO:0000256" key="4">
    <source>
        <dbReference type="SAM" id="MobiDB-lite"/>
    </source>
</evidence>
<dbReference type="SUPFAM" id="SSF143034">
    <property type="entry name" value="L35p-like"/>
    <property type="match status" value="1"/>
</dbReference>
<dbReference type="EMBL" id="PCSU01000065">
    <property type="protein sequence ID" value="PIP56311.1"/>
    <property type="molecule type" value="Genomic_DNA"/>
</dbReference>
<proteinExistence type="inferred from homology"/>
<accession>A0A2H0BF88</accession>
<dbReference type="Proteomes" id="UP000228495">
    <property type="component" value="Unassembled WGS sequence"/>
</dbReference>
<dbReference type="AlphaFoldDB" id="A0A2H0BF88"/>
<dbReference type="GO" id="GO:1990904">
    <property type="term" value="C:ribonucleoprotein complex"/>
    <property type="evidence" value="ECO:0007669"/>
    <property type="project" value="UniProtKB-KW"/>
</dbReference>
<reference evidence="5 6" key="1">
    <citation type="submission" date="2017-09" db="EMBL/GenBank/DDBJ databases">
        <title>Depth-based differentiation of microbial function through sediment-hosted aquifers and enrichment of novel symbionts in the deep terrestrial subsurface.</title>
        <authorList>
            <person name="Probst A.J."/>
            <person name="Ladd B."/>
            <person name="Jarett J.K."/>
            <person name="Geller-Mcgrath D.E."/>
            <person name="Sieber C.M."/>
            <person name="Emerson J.B."/>
            <person name="Anantharaman K."/>
            <person name="Thomas B.C."/>
            <person name="Malmstrom R."/>
            <person name="Stieglmeier M."/>
            <person name="Klingl A."/>
            <person name="Woyke T."/>
            <person name="Ryan C.M."/>
            <person name="Banfield J.F."/>
        </authorList>
    </citation>
    <scope>NUCLEOTIDE SEQUENCE [LARGE SCALE GENOMIC DNA]</scope>
    <source>
        <strain evidence="5">CG22_combo_CG10-13_8_21_14_all_39_12</strain>
    </source>
</reference>
<dbReference type="GO" id="GO:0003735">
    <property type="term" value="F:structural constituent of ribosome"/>
    <property type="evidence" value="ECO:0007669"/>
    <property type="project" value="InterPro"/>
</dbReference>
<keyword evidence="3" id="KW-0687">Ribonucleoprotein</keyword>
<organism evidence="5 6">
    <name type="scientific">candidate division WWE3 bacterium CG22_combo_CG10-13_8_21_14_all_39_12</name>
    <dbReference type="NCBI Taxonomy" id="1975094"/>
    <lineage>
        <taxon>Bacteria</taxon>
        <taxon>Katanobacteria</taxon>
    </lineage>
</organism>
<dbReference type="GO" id="GO:0006412">
    <property type="term" value="P:translation"/>
    <property type="evidence" value="ECO:0007669"/>
    <property type="project" value="InterPro"/>
</dbReference>